<proteinExistence type="predicted"/>
<accession>Q4SJI3</accession>
<comment type="caution">
    <text evidence="2">The sequence shown here is derived from an EMBL/GenBank/DDBJ whole genome shotgun (WGS) entry which is preliminary data.</text>
</comment>
<sequence length="121" mass="13000">MGGLQTQASTSRVPGSSAKEMLSTSTETCFTVTSNPNLRSADLQAAGTSLGMGALKWERGPIPSPTLQSFSTTSGRETRWFVRADKARRPGCLRSSCSLWELQVRTKASDESIQPPPRLPG</sequence>
<evidence type="ECO:0000313" key="2">
    <source>
        <dbReference type="EMBL" id="CAF99199.1"/>
    </source>
</evidence>
<organism evidence="2">
    <name type="scientific">Tetraodon nigroviridis</name>
    <name type="common">Spotted green pufferfish</name>
    <name type="synonym">Chelonodon nigroviridis</name>
    <dbReference type="NCBI Taxonomy" id="99883"/>
    <lineage>
        <taxon>Eukaryota</taxon>
        <taxon>Metazoa</taxon>
        <taxon>Chordata</taxon>
        <taxon>Craniata</taxon>
        <taxon>Vertebrata</taxon>
        <taxon>Euteleostomi</taxon>
        <taxon>Actinopterygii</taxon>
        <taxon>Neopterygii</taxon>
        <taxon>Teleostei</taxon>
        <taxon>Neoteleostei</taxon>
        <taxon>Acanthomorphata</taxon>
        <taxon>Eupercaria</taxon>
        <taxon>Tetraodontiformes</taxon>
        <taxon>Tetradontoidea</taxon>
        <taxon>Tetraodontidae</taxon>
        <taxon>Tetraodon</taxon>
    </lineage>
</organism>
<feature type="region of interest" description="Disordered" evidence="1">
    <location>
        <begin position="1"/>
        <end position="26"/>
    </location>
</feature>
<feature type="compositionally biased region" description="Polar residues" evidence="1">
    <location>
        <begin position="1"/>
        <end position="14"/>
    </location>
</feature>
<reference evidence="2" key="2">
    <citation type="submission" date="2004-02" db="EMBL/GenBank/DDBJ databases">
        <authorList>
            <consortium name="Genoscope"/>
            <consortium name="Whitehead Institute Centre for Genome Research"/>
        </authorList>
    </citation>
    <scope>NUCLEOTIDE SEQUENCE</scope>
</reference>
<dbReference type="EMBL" id="CAAE01014575">
    <property type="protein sequence ID" value="CAF99199.1"/>
    <property type="molecule type" value="Genomic_DNA"/>
</dbReference>
<reference evidence="2" key="1">
    <citation type="journal article" date="2004" name="Nature">
        <title>Genome duplication in the teleost fish Tetraodon nigroviridis reveals the early vertebrate proto-karyotype.</title>
        <authorList>
            <person name="Jaillon O."/>
            <person name="Aury J.-M."/>
            <person name="Brunet F."/>
            <person name="Petit J.-L."/>
            <person name="Stange-Thomann N."/>
            <person name="Mauceli E."/>
            <person name="Bouneau L."/>
            <person name="Fischer C."/>
            <person name="Ozouf-Costaz C."/>
            <person name="Bernot A."/>
            <person name="Nicaud S."/>
            <person name="Jaffe D."/>
            <person name="Fisher S."/>
            <person name="Lutfalla G."/>
            <person name="Dossat C."/>
            <person name="Segurens B."/>
            <person name="Dasilva C."/>
            <person name="Salanoubat M."/>
            <person name="Levy M."/>
            <person name="Boudet N."/>
            <person name="Castellano S."/>
            <person name="Anthouard V."/>
            <person name="Jubin C."/>
            <person name="Castelli V."/>
            <person name="Katinka M."/>
            <person name="Vacherie B."/>
            <person name="Biemont C."/>
            <person name="Skalli Z."/>
            <person name="Cattolico L."/>
            <person name="Poulain J."/>
            <person name="De Berardinis V."/>
            <person name="Cruaud C."/>
            <person name="Duprat S."/>
            <person name="Brottier P."/>
            <person name="Coutanceau J.-P."/>
            <person name="Gouzy J."/>
            <person name="Parra G."/>
            <person name="Lardier G."/>
            <person name="Chapple C."/>
            <person name="McKernan K.J."/>
            <person name="McEwan P."/>
            <person name="Bosak S."/>
            <person name="Kellis M."/>
            <person name="Volff J.-N."/>
            <person name="Guigo R."/>
            <person name="Zody M.C."/>
            <person name="Mesirov J."/>
            <person name="Lindblad-Toh K."/>
            <person name="Birren B."/>
            <person name="Nusbaum C."/>
            <person name="Kahn D."/>
            <person name="Robinson-Rechavi M."/>
            <person name="Laudet V."/>
            <person name="Schachter V."/>
            <person name="Quetier F."/>
            <person name="Saurin W."/>
            <person name="Scarpelli C."/>
            <person name="Wincker P."/>
            <person name="Lander E.S."/>
            <person name="Weissenbach J."/>
            <person name="Roest Crollius H."/>
        </authorList>
    </citation>
    <scope>NUCLEOTIDE SEQUENCE [LARGE SCALE GENOMIC DNA]</scope>
</reference>
<evidence type="ECO:0000256" key="1">
    <source>
        <dbReference type="SAM" id="MobiDB-lite"/>
    </source>
</evidence>
<dbReference type="AlphaFoldDB" id="Q4SJI3"/>
<dbReference type="KEGG" id="tng:GSTEN00017197G001"/>
<gene>
    <name evidence="2" type="ORF">GSTENG00017197001</name>
</gene>
<name>Q4SJI3_TETNG</name>
<protein>
    <submittedName>
        <fullName evidence="2">(spotted green pufferfish) hypothetical protein</fullName>
    </submittedName>
</protein>